<keyword evidence="5" id="KW-0804">Transcription</keyword>
<dbReference type="InterPro" id="IPR037856">
    <property type="entry name" value="Sdc1/DPY30"/>
</dbReference>
<dbReference type="InterPro" id="IPR049629">
    <property type="entry name" value="DPY30_SDC1_DD"/>
</dbReference>
<dbReference type="PANTHER" id="PTHR23356">
    <property type="entry name" value="DPY30-RELATED"/>
    <property type="match status" value="1"/>
</dbReference>
<dbReference type="PANTHER" id="PTHR23356:SF16">
    <property type="entry name" value="DPY30 DOMAIN CONTAINING 2"/>
    <property type="match status" value="1"/>
</dbReference>
<comment type="caution">
    <text evidence="9">The sequence shown here is derived from an EMBL/GenBank/DDBJ whole genome shotgun (WGS) entry which is preliminary data.</text>
</comment>
<dbReference type="Gene3D" id="1.20.890.10">
    <property type="entry name" value="cAMP-dependent protein kinase regulatory subunit, dimerization-anchoring domain"/>
    <property type="match status" value="1"/>
</dbReference>
<comment type="subcellular location">
    <subcellularLocation>
        <location evidence="1">Nucleus</location>
    </subcellularLocation>
</comment>
<feature type="region of interest" description="Disordered" evidence="8">
    <location>
        <begin position="67"/>
        <end position="89"/>
    </location>
</feature>
<gene>
    <name evidence="9" type="ORF">ADUPG1_012966</name>
</gene>
<proteinExistence type="inferred from homology"/>
<dbReference type="Pfam" id="PF05186">
    <property type="entry name" value="Dpy-30"/>
    <property type="match status" value="1"/>
</dbReference>
<sequence length="89" mass="9796">MSETPSSAPTPVVTHEEEKEINLSALNTKNYLDKTVVPILLQGLAALAQERPPNPVEYLAAYLLRNNPNKTEHPLDKTEEGEGEIADTE</sequence>
<evidence type="ECO:0000256" key="6">
    <source>
        <dbReference type="ARBA" id="ARBA00023242"/>
    </source>
</evidence>
<feature type="compositionally biased region" description="Basic and acidic residues" evidence="8">
    <location>
        <begin position="70"/>
        <end position="80"/>
    </location>
</feature>
<evidence type="ECO:0000256" key="1">
    <source>
        <dbReference type="ARBA" id="ARBA00004123"/>
    </source>
</evidence>
<keyword evidence="3" id="KW-0156">Chromatin regulator</keyword>
<evidence type="ECO:0000313" key="9">
    <source>
        <dbReference type="EMBL" id="GKT25222.1"/>
    </source>
</evidence>
<evidence type="ECO:0000256" key="7">
    <source>
        <dbReference type="ARBA" id="ARBA00044172"/>
    </source>
</evidence>
<keyword evidence="6" id="KW-0539">Nucleus</keyword>
<evidence type="ECO:0000256" key="4">
    <source>
        <dbReference type="ARBA" id="ARBA00023015"/>
    </source>
</evidence>
<keyword evidence="10" id="KW-1185">Reference proteome</keyword>
<evidence type="ECO:0000256" key="3">
    <source>
        <dbReference type="ARBA" id="ARBA00022853"/>
    </source>
</evidence>
<evidence type="ECO:0000256" key="5">
    <source>
        <dbReference type="ARBA" id="ARBA00023163"/>
    </source>
</evidence>
<name>A0ABQ5K5I1_9EUKA</name>
<dbReference type="InterPro" id="IPR007858">
    <property type="entry name" value="Dpy-30_motif"/>
</dbReference>
<dbReference type="CDD" id="cd22965">
    <property type="entry name" value="DD_DPY30_SDC1"/>
    <property type="match status" value="1"/>
</dbReference>
<evidence type="ECO:0000313" key="10">
    <source>
        <dbReference type="Proteomes" id="UP001057375"/>
    </source>
</evidence>
<dbReference type="EMBL" id="BQXS01012575">
    <property type="protein sequence ID" value="GKT25222.1"/>
    <property type="molecule type" value="Genomic_DNA"/>
</dbReference>
<protein>
    <recommendedName>
        <fullName evidence="7">Protein dpy-30 homolog</fullName>
    </recommendedName>
</protein>
<dbReference type="Proteomes" id="UP001057375">
    <property type="component" value="Unassembled WGS sequence"/>
</dbReference>
<keyword evidence="4" id="KW-0805">Transcription regulation</keyword>
<organism evidence="9 10">
    <name type="scientific">Aduncisulcus paluster</name>
    <dbReference type="NCBI Taxonomy" id="2918883"/>
    <lineage>
        <taxon>Eukaryota</taxon>
        <taxon>Metamonada</taxon>
        <taxon>Carpediemonas-like organisms</taxon>
        <taxon>Aduncisulcus</taxon>
    </lineage>
</organism>
<reference evidence="9" key="1">
    <citation type="submission" date="2022-03" db="EMBL/GenBank/DDBJ databases">
        <title>Draft genome sequence of Aduncisulcus paluster, a free-living microaerophilic Fornicata.</title>
        <authorList>
            <person name="Yuyama I."/>
            <person name="Kume K."/>
            <person name="Tamura T."/>
            <person name="Inagaki Y."/>
            <person name="Hashimoto T."/>
        </authorList>
    </citation>
    <scope>NUCLEOTIDE SEQUENCE</scope>
    <source>
        <strain evidence="9">NY0171</strain>
    </source>
</reference>
<evidence type="ECO:0000256" key="2">
    <source>
        <dbReference type="ARBA" id="ARBA00010849"/>
    </source>
</evidence>
<comment type="similarity">
    <text evidence="2">Belongs to the dpy-30 family.</text>
</comment>
<evidence type="ECO:0000256" key="8">
    <source>
        <dbReference type="SAM" id="MobiDB-lite"/>
    </source>
</evidence>
<accession>A0ABQ5K5I1</accession>